<evidence type="ECO:0000256" key="1">
    <source>
        <dbReference type="ARBA" id="ARBA00004236"/>
    </source>
</evidence>
<keyword evidence="9" id="KW-0472">Membrane</keyword>
<dbReference type="NCBIfam" id="NF008745">
    <property type="entry name" value="PRK11778.1"/>
    <property type="match status" value="1"/>
</dbReference>
<dbReference type="Pfam" id="PF08496">
    <property type="entry name" value="Peptidase_S49_N"/>
    <property type="match status" value="1"/>
</dbReference>
<dbReference type="PANTHER" id="PTHR42987">
    <property type="entry name" value="PEPTIDASE S49"/>
    <property type="match status" value="1"/>
</dbReference>
<evidence type="ECO:0000256" key="9">
    <source>
        <dbReference type="ARBA" id="ARBA00023136"/>
    </source>
</evidence>
<dbReference type="InterPro" id="IPR002142">
    <property type="entry name" value="Peptidase_S49"/>
</dbReference>
<dbReference type="Gene3D" id="3.90.226.10">
    <property type="entry name" value="2-enoyl-CoA Hydratase, Chain A, domain 1"/>
    <property type="match status" value="1"/>
</dbReference>
<keyword evidence="8" id="KW-1133">Transmembrane helix</keyword>
<evidence type="ECO:0000256" key="5">
    <source>
        <dbReference type="ARBA" id="ARBA00022692"/>
    </source>
</evidence>
<feature type="domain" description="Peptidase S49" evidence="10">
    <location>
        <begin position="153"/>
        <end position="301"/>
    </location>
</feature>
<dbReference type="EMBL" id="BAABFC010000022">
    <property type="protein sequence ID" value="GAA4502749.1"/>
    <property type="molecule type" value="Genomic_DNA"/>
</dbReference>
<dbReference type="RefSeq" id="WP_345014209.1">
    <property type="nucleotide sequence ID" value="NZ_BAABFC010000022.1"/>
</dbReference>
<keyword evidence="5" id="KW-0812">Transmembrane</keyword>
<evidence type="ECO:0000256" key="2">
    <source>
        <dbReference type="ARBA" id="ARBA00008683"/>
    </source>
</evidence>
<evidence type="ECO:0000256" key="3">
    <source>
        <dbReference type="ARBA" id="ARBA00022475"/>
    </source>
</evidence>
<dbReference type="GO" id="GO:0006508">
    <property type="term" value="P:proteolysis"/>
    <property type="evidence" value="ECO:0007669"/>
    <property type="project" value="UniProtKB-KW"/>
</dbReference>
<protein>
    <submittedName>
        <fullName evidence="12">Protease SohB</fullName>
    </submittedName>
</protein>
<sequence length="340" mass="38051">MSFLFEYGLFLAKLLTLLLIFVLPCLLIAVAVAKHKGQKGALEVTDLSQSLTEHREALQASLLEGAALKRYRKELKLTHKRRAKERAEGTRPRLFVVDFKGSMDAHEAASLREEVTAILGIAKPEDEVLVRLESGGGVVHGYGLCASQLQRLRERGLRLTVAIDKVAASGGYMMAVVAQKILAAPFAIVGSIGVVAQLPNFHRLLQKHDIDVELHTAGQFKRTLTLFGENNDEGREKFRAELESIHQQFKQHIARYRPMLDLAKTATGEHWLANEALSLGLVDELRTSDDYLLEQAEQRQVVAVRFRQKKGLGERFGQGASLAVERTLLRWWQGSPWKGW</sequence>
<keyword evidence="13" id="KW-1185">Reference proteome</keyword>
<proteinExistence type="inferred from homology"/>
<dbReference type="PANTHER" id="PTHR42987:SF4">
    <property type="entry name" value="PROTEASE SOHB-RELATED"/>
    <property type="match status" value="1"/>
</dbReference>
<dbReference type="CDD" id="cd07023">
    <property type="entry name" value="S49_Sppa_N_C"/>
    <property type="match status" value="1"/>
</dbReference>
<evidence type="ECO:0000313" key="13">
    <source>
        <dbReference type="Proteomes" id="UP001501321"/>
    </source>
</evidence>
<keyword evidence="6" id="KW-0378">Hydrolase</keyword>
<evidence type="ECO:0000259" key="10">
    <source>
        <dbReference type="Pfam" id="PF01343"/>
    </source>
</evidence>
<dbReference type="Proteomes" id="UP001501321">
    <property type="component" value="Unassembled WGS sequence"/>
</dbReference>
<evidence type="ECO:0000256" key="7">
    <source>
        <dbReference type="ARBA" id="ARBA00022825"/>
    </source>
</evidence>
<comment type="caution">
    <text evidence="12">The sequence shown here is derived from an EMBL/GenBank/DDBJ whole genome shotgun (WGS) entry which is preliminary data.</text>
</comment>
<accession>A0ABP8QJ50</accession>
<comment type="similarity">
    <text evidence="2">Belongs to the peptidase S49 family.</text>
</comment>
<evidence type="ECO:0000256" key="8">
    <source>
        <dbReference type="ARBA" id="ARBA00022989"/>
    </source>
</evidence>
<dbReference type="Gene3D" id="6.20.330.10">
    <property type="match status" value="1"/>
</dbReference>
<gene>
    <name evidence="12" type="primary">sohB</name>
    <name evidence="12" type="ORF">GCM10023095_27980</name>
</gene>
<evidence type="ECO:0000313" key="12">
    <source>
        <dbReference type="EMBL" id="GAA4502749.1"/>
    </source>
</evidence>
<keyword evidence="4 12" id="KW-0645">Protease</keyword>
<dbReference type="InterPro" id="IPR029045">
    <property type="entry name" value="ClpP/crotonase-like_dom_sf"/>
</dbReference>
<reference evidence="13" key="1">
    <citation type="journal article" date="2019" name="Int. J. Syst. Evol. Microbiol.">
        <title>The Global Catalogue of Microorganisms (GCM) 10K type strain sequencing project: providing services to taxonomists for standard genome sequencing and annotation.</title>
        <authorList>
            <consortium name="The Broad Institute Genomics Platform"/>
            <consortium name="The Broad Institute Genome Sequencing Center for Infectious Disease"/>
            <person name="Wu L."/>
            <person name="Ma J."/>
        </authorList>
    </citation>
    <scope>NUCLEOTIDE SEQUENCE [LARGE SCALE GENOMIC DNA]</scope>
    <source>
        <strain evidence="13">JCM 32226</strain>
    </source>
</reference>
<evidence type="ECO:0000259" key="11">
    <source>
        <dbReference type="Pfam" id="PF08496"/>
    </source>
</evidence>
<dbReference type="InterPro" id="IPR013703">
    <property type="entry name" value="Peptidase_S49_N_proteobac"/>
</dbReference>
<evidence type="ECO:0000256" key="4">
    <source>
        <dbReference type="ARBA" id="ARBA00022670"/>
    </source>
</evidence>
<name>A0ABP8QJ50_9GAMM</name>
<dbReference type="InterPro" id="IPR047272">
    <property type="entry name" value="S49_SppA_C"/>
</dbReference>
<keyword evidence="7" id="KW-0720">Serine protease</keyword>
<dbReference type="GO" id="GO:0008233">
    <property type="term" value="F:peptidase activity"/>
    <property type="evidence" value="ECO:0007669"/>
    <property type="project" value="UniProtKB-KW"/>
</dbReference>
<dbReference type="Pfam" id="PF01343">
    <property type="entry name" value="Peptidase_S49"/>
    <property type="match status" value="1"/>
</dbReference>
<dbReference type="SUPFAM" id="SSF52096">
    <property type="entry name" value="ClpP/crotonase"/>
    <property type="match status" value="1"/>
</dbReference>
<organism evidence="12 13">
    <name type="scientific">Pseudaeromonas paramecii</name>
    <dbReference type="NCBI Taxonomy" id="2138166"/>
    <lineage>
        <taxon>Bacteria</taxon>
        <taxon>Pseudomonadati</taxon>
        <taxon>Pseudomonadota</taxon>
        <taxon>Gammaproteobacteria</taxon>
        <taxon>Aeromonadales</taxon>
        <taxon>Aeromonadaceae</taxon>
        <taxon>Pseudaeromonas</taxon>
    </lineage>
</organism>
<evidence type="ECO:0000256" key="6">
    <source>
        <dbReference type="ARBA" id="ARBA00022801"/>
    </source>
</evidence>
<feature type="domain" description="Peptidase S49 N-terminal proteobacteria" evidence="11">
    <location>
        <begin position="3"/>
        <end position="149"/>
    </location>
</feature>
<comment type="subcellular location">
    <subcellularLocation>
        <location evidence="1">Cell membrane</location>
    </subcellularLocation>
</comment>
<keyword evidence="3" id="KW-1003">Cell membrane</keyword>